<dbReference type="InterPro" id="IPR036291">
    <property type="entry name" value="NAD(P)-bd_dom_sf"/>
</dbReference>
<dbReference type="PANTHER" id="PTHR43157">
    <property type="entry name" value="PHOSPHATIDYLINOSITOL-GLYCAN BIOSYNTHESIS CLASS F PROTEIN-RELATED"/>
    <property type="match status" value="1"/>
</dbReference>
<dbReference type="VEuPathDB" id="TriTrypDB:BSAL_77730"/>
<keyword evidence="4" id="KW-1185">Reference proteome</keyword>
<dbReference type="EMBL" id="CYKH01000751">
    <property type="protein sequence ID" value="CUG32719.1"/>
    <property type="molecule type" value="Genomic_DNA"/>
</dbReference>
<evidence type="ECO:0000313" key="3">
    <source>
        <dbReference type="EMBL" id="CUG32719.1"/>
    </source>
</evidence>
<evidence type="ECO:0000256" key="1">
    <source>
        <dbReference type="ARBA" id="ARBA00023002"/>
    </source>
</evidence>
<accession>A0A0S4IZG2</accession>
<feature type="region of interest" description="Disordered" evidence="2">
    <location>
        <begin position="310"/>
        <end position="332"/>
    </location>
</feature>
<dbReference type="PRINTS" id="PR00081">
    <property type="entry name" value="GDHRDH"/>
</dbReference>
<dbReference type="SUPFAM" id="SSF51735">
    <property type="entry name" value="NAD(P)-binding Rossmann-fold domains"/>
    <property type="match status" value="1"/>
</dbReference>
<feature type="compositionally biased region" description="Low complexity" evidence="2">
    <location>
        <begin position="323"/>
        <end position="332"/>
    </location>
</feature>
<evidence type="ECO:0000256" key="2">
    <source>
        <dbReference type="SAM" id="MobiDB-lite"/>
    </source>
</evidence>
<feature type="region of interest" description="Disordered" evidence="2">
    <location>
        <begin position="433"/>
        <end position="453"/>
    </location>
</feature>
<keyword evidence="1" id="KW-0560">Oxidoreductase</keyword>
<dbReference type="GO" id="GO:0016491">
    <property type="term" value="F:oxidoreductase activity"/>
    <property type="evidence" value="ECO:0007669"/>
    <property type="project" value="UniProtKB-KW"/>
</dbReference>
<dbReference type="Proteomes" id="UP000051952">
    <property type="component" value="Unassembled WGS sequence"/>
</dbReference>
<reference evidence="4" key="1">
    <citation type="submission" date="2015-09" db="EMBL/GenBank/DDBJ databases">
        <authorList>
            <consortium name="Pathogen Informatics"/>
        </authorList>
    </citation>
    <scope>NUCLEOTIDE SEQUENCE [LARGE SCALE GENOMIC DNA]</scope>
    <source>
        <strain evidence="4">Lake Konstanz</strain>
    </source>
</reference>
<protein>
    <submittedName>
        <fullName evidence="3">Short chain dehydrogenase, putative</fullName>
    </submittedName>
</protein>
<dbReference type="OrthoDB" id="191139at2759"/>
<name>A0A0S4IZG2_BODSA</name>
<feature type="compositionally biased region" description="Low complexity" evidence="2">
    <location>
        <begin position="439"/>
        <end position="453"/>
    </location>
</feature>
<dbReference type="AlphaFoldDB" id="A0A0S4IZG2"/>
<dbReference type="PANTHER" id="PTHR43157:SF31">
    <property type="entry name" value="PHOSPHATIDYLINOSITOL-GLYCAN BIOSYNTHESIS CLASS F PROTEIN"/>
    <property type="match status" value="1"/>
</dbReference>
<organism evidence="3 4">
    <name type="scientific">Bodo saltans</name>
    <name type="common">Flagellated protozoan</name>
    <dbReference type="NCBI Taxonomy" id="75058"/>
    <lineage>
        <taxon>Eukaryota</taxon>
        <taxon>Discoba</taxon>
        <taxon>Euglenozoa</taxon>
        <taxon>Kinetoplastea</taxon>
        <taxon>Metakinetoplastina</taxon>
        <taxon>Eubodonida</taxon>
        <taxon>Bodonidae</taxon>
        <taxon>Bodo</taxon>
    </lineage>
</organism>
<proteinExistence type="predicted"/>
<evidence type="ECO:0000313" key="4">
    <source>
        <dbReference type="Proteomes" id="UP000051952"/>
    </source>
</evidence>
<sequence length="453" mass="48788">MFRCSRRFGKVVSGGAAAPFPSMSGLTITKFDGSHTYNQQKNIWVLLQEAMPLLAMPATYVALSLVKCVLHSALPLFVNSWYVTAAMCAGAGRIVAKGKSNHIVKDLRGKNVVITGASRGIGLHAAIQLSQMGANIHLVAREGAHVEAAMKAIRTAAKDGGTQTFTFSAVDFADLVAVQAFTSALQSEGRVIDILIHNAATLKFENRKASIGEDEMLVVNLLSPYVITEGLLPLIQKSSAGRIVNVGSSAHAGVTPDLLQKYLNEGHHAPGHKHNALEHYGFTKLGLIYHTQQLGARSYNADADANNKATTDKVMDDDNGSGAPTQTPAAAQQSPPTFVACCANPGGVVTDIYRDIKYATAIMHYFYYPFLLLMRTPYEGSQTIVNCCVRDDIVNGGVYMDCQHMPDSLSPVACNVKERATMMEWVERKLSAHIKTKGSSTSTTAETQQQQNA</sequence>
<gene>
    <name evidence="3" type="ORF">BSAL_77730</name>
</gene>
<dbReference type="Pfam" id="PF00106">
    <property type="entry name" value="adh_short"/>
    <property type="match status" value="1"/>
</dbReference>
<dbReference type="InterPro" id="IPR002347">
    <property type="entry name" value="SDR_fam"/>
</dbReference>
<dbReference type="OMA" id="FVACCAN"/>
<dbReference type="Gene3D" id="3.40.50.720">
    <property type="entry name" value="NAD(P)-binding Rossmann-like Domain"/>
    <property type="match status" value="1"/>
</dbReference>